<dbReference type="Gene3D" id="2.160.20.10">
    <property type="entry name" value="Single-stranded right-handed beta-helix, Pectin lyase-like"/>
    <property type="match status" value="2"/>
</dbReference>
<dbReference type="EMBL" id="JARXHW010000066">
    <property type="protein sequence ID" value="MDQ8209394.1"/>
    <property type="molecule type" value="Genomic_DNA"/>
</dbReference>
<proteinExistence type="predicted"/>
<dbReference type="RefSeq" id="WP_308952312.1">
    <property type="nucleotide sequence ID" value="NZ_JARXHW010000066.1"/>
</dbReference>
<dbReference type="SUPFAM" id="SSF51126">
    <property type="entry name" value="Pectin lyase-like"/>
    <property type="match status" value="1"/>
</dbReference>
<dbReference type="InterPro" id="IPR012334">
    <property type="entry name" value="Pectin_lyas_fold"/>
</dbReference>
<feature type="signal peptide" evidence="1">
    <location>
        <begin position="1"/>
        <end position="25"/>
    </location>
</feature>
<evidence type="ECO:0000313" key="2">
    <source>
        <dbReference type="EMBL" id="MDQ8209394.1"/>
    </source>
</evidence>
<dbReference type="Proteomes" id="UP001225316">
    <property type="component" value="Unassembled WGS sequence"/>
</dbReference>
<protein>
    <recommendedName>
        <fullName evidence="4">Right handed beta helix domain-containing protein</fullName>
    </recommendedName>
</protein>
<keyword evidence="3" id="KW-1185">Reference proteome</keyword>
<dbReference type="InterPro" id="IPR011050">
    <property type="entry name" value="Pectin_lyase_fold/virulence"/>
</dbReference>
<sequence>MSTHIFKLPWLVLLACSQLCLSAQAASYCVAPDGDDRNAGTSPEQPFATIQRAVDVMRPGDTCYIRAGVYRETIDLAGKAGLSGQPITLTNYMDEQVILDGTVQIDSAWTLDEGKVYKTTLPQDVTQLFVDDELMTLARFPNAQAFSDTVWHRTAARCFRSRDSTNGHVIDGSVDERSIAAAGFSFNDCVALLNFGAHATASRLVENHAVGSSEFDYSPELKKYKTTLNYFFEGGVGNAERALLDSAQEWAYDESTKTLYLWADDGLNPTDREIYGKVQSYAIVGDAETQHIVIDGLDFFATTFSFTQSDHITIQNCDFSYYAASKRALGILGPSETAHFTGTEDDFCRDILVYNCSFQYADGSALLGDFVENMRIVNNLFHQIDYACVNNDWGPQAPFSASSSIRINKARGLLYRRNTLSMTGNAQGFSANRSIEGPSRKFKPEGYDPASIENIICEFNFHTACGLLHTDGSSMYMPDAHVMESVIRYNWFIGNGQRDFRWDGNNRPLLGVHGNLYRNVAMDTGVKRMSPSGGNGFRVKGSYHEVYHNLGLGRGSELNIATEKGGNAETITRNNAASHFTDQPMPGISSHNYVARKEDRRIQELLRDLKNWDFRPKANALSLIDQGTPVTCSIRGEPVAVSQQYLGRAPDIGAYEFGDDFYWIPGRQTASASMPIPKNRAGQVPLDANLMYLIGLGGSSATIYLGIQPDDLQPVATLDSYRNIVSLKGSLALEAAQAYYWRVDTRKSDGSLVPGELWSFNTVAE</sequence>
<feature type="chain" id="PRO_5047297012" description="Right handed beta helix domain-containing protein" evidence="1">
    <location>
        <begin position="26"/>
        <end position="765"/>
    </location>
</feature>
<reference evidence="2 3" key="1">
    <citation type="submission" date="2023-04" db="EMBL/GenBank/DDBJ databases">
        <title>A novel bacteria isolated from coastal sediment.</title>
        <authorList>
            <person name="Liu X.-J."/>
            <person name="Du Z.-J."/>
        </authorList>
    </citation>
    <scope>NUCLEOTIDE SEQUENCE [LARGE SCALE GENOMIC DNA]</scope>
    <source>
        <strain evidence="2 3">SDUM461003</strain>
    </source>
</reference>
<evidence type="ECO:0000256" key="1">
    <source>
        <dbReference type="SAM" id="SignalP"/>
    </source>
</evidence>
<dbReference type="PANTHER" id="PTHR36453">
    <property type="entry name" value="SECRETED PROTEIN-RELATED"/>
    <property type="match status" value="1"/>
</dbReference>
<evidence type="ECO:0000313" key="3">
    <source>
        <dbReference type="Proteomes" id="UP001225316"/>
    </source>
</evidence>
<comment type="caution">
    <text evidence="2">The sequence shown here is derived from an EMBL/GenBank/DDBJ whole genome shotgun (WGS) entry which is preliminary data.</text>
</comment>
<dbReference type="PANTHER" id="PTHR36453:SF1">
    <property type="entry name" value="RIGHT HANDED BETA HELIX DOMAIN-CONTAINING PROTEIN"/>
    <property type="match status" value="1"/>
</dbReference>
<gene>
    <name evidence="2" type="ORF">QEH52_17835</name>
</gene>
<keyword evidence="1" id="KW-0732">Signal</keyword>
<accession>A0ABU1B150</accession>
<name>A0ABU1B150_9BACT</name>
<evidence type="ECO:0008006" key="4">
    <source>
        <dbReference type="Google" id="ProtNLM"/>
    </source>
</evidence>
<organism evidence="2 3">
    <name type="scientific">Thalassobacterium maritimum</name>
    <dbReference type="NCBI Taxonomy" id="3041265"/>
    <lineage>
        <taxon>Bacteria</taxon>
        <taxon>Pseudomonadati</taxon>
        <taxon>Verrucomicrobiota</taxon>
        <taxon>Opitutia</taxon>
        <taxon>Puniceicoccales</taxon>
        <taxon>Coraliomargaritaceae</taxon>
        <taxon>Thalassobacterium</taxon>
    </lineage>
</organism>